<keyword evidence="5 6" id="KW-0472">Membrane</keyword>
<dbReference type="Proteomes" id="UP000230233">
    <property type="component" value="Chromosome V"/>
</dbReference>
<comment type="caution">
    <text evidence="7">The sequence shown here is derived from an EMBL/GenBank/DDBJ whole genome shotgun (WGS) entry which is preliminary data.</text>
</comment>
<dbReference type="PANTHER" id="PTHR47518">
    <property type="entry name" value="SERPENTINE RECEPTOR CLASS EPSILON-13-RELATED"/>
    <property type="match status" value="1"/>
</dbReference>
<evidence type="ECO:0008006" key="9">
    <source>
        <dbReference type="Google" id="ProtNLM"/>
    </source>
</evidence>
<evidence type="ECO:0000256" key="3">
    <source>
        <dbReference type="ARBA" id="ARBA00022692"/>
    </source>
</evidence>
<evidence type="ECO:0000256" key="2">
    <source>
        <dbReference type="ARBA" id="ARBA00006803"/>
    </source>
</evidence>
<proteinExistence type="inferred from homology"/>
<evidence type="ECO:0000313" key="8">
    <source>
        <dbReference type="Proteomes" id="UP000230233"/>
    </source>
</evidence>
<dbReference type="PANTHER" id="PTHR47518:SF11">
    <property type="entry name" value="SERPENTINE RECEPTOR, CLASS E (EPSILON)-RELATED"/>
    <property type="match status" value="1"/>
</dbReference>
<evidence type="ECO:0000313" key="7">
    <source>
        <dbReference type="EMBL" id="PIC25977.1"/>
    </source>
</evidence>
<keyword evidence="4 6" id="KW-1133">Transmembrane helix</keyword>
<feature type="transmembrane region" description="Helical" evidence="6">
    <location>
        <begin position="20"/>
        <end position="45"/>
    </location>
</feature>
<evidence type="ECO:0000256" key="6">
    <source>
        <dbReference type="SAM" id="Phobius"/>
    </source>
</evidence>
<protein>
    <recommendedName>
        <fullName evidence="9">Serpentine receptor class gamma</fullName>
    </recommendedName>
</protein>
<dbReference type="Pfam" id="PF03125">
    <property type="entry name" value="Sre"/>
    <property type="match status" value="1"/>
</dbReference>
<reference evidence="8" key="1">
    <citation type="submission" date="2017-10" db="EMBL/GenBank/DDBJ databases">
        <title>Rapid genome shrinkage in a self-fertile nematode reveals novel sperm competition proteins.</title>
        <authorList>
            <person name="Yin D."/>
            <person name="Schwarz E.M."/>
            <person name="Thomas C.G."/>
            <person name="Felde R.L."/>
            <person name="Korf I.F."/>
            <person name="Cutter A.D."/>
            <person name="Schartner C.M."/>
            <person name="Ralston E.J."/>
            <person name="Meyer B.J."/>
            <person name="Haag E.S."/>
        </authorList>
    </citation>
    <scope>NUCLEOTIDE SEQUENCE [LARGE SCALE GENOMIC DNA]</scope>
    <source>
        <strain evidence="8">JU1422</strain>
    </source>
</reference>
<keyword evidence="3 6" id="KW-0812">Transmembrane</keyword>
<evidence type="ECO:0000256" key="1">
    <source>
        <dbReference type="ARBA" id="ARBA00004141"/>
    </source>
</evidence>
<dbReference type="InterPro" id="IPR004151">
    <property type="entry name" value="7TM_GPCR_serpentine_rcpt_Sre"/>
</dbReference>
<sequence>MILMHYFNRTYFEKETDQWPMISLIFKIEIPLIVFNILHTWLFHWINLKSVQFHNNWASIMSILYIQHIVADCAWIGQRVLLIQDSFTDPFESDLFIRLSYIRAFCLFLGLSILPCLIIERIYATIHISDYESKLRAHIFYTLLCLLTIIGSITSYTYHKYESSLAIFTFITISSSLGIMGNIILLNLNLRYYDERSEACLKTRYQITENIKVCRLVNGIVFSMGGFNGLMCITIITDKFNLSTYTSSLSMFAFDISAIIYSTVFPYVCMHYCKNWKATFLKLIAKFTRQRRSVQPYTTPESINKAGLTLKNTKGEVMSEYTTDVYFQQLKLSWA</sequence>
<name>A0A2G5TFD6_9PELO</name>
<keyword evidence="8" id="KW-1185">Reference proteome</keyword>
<dbReference type="OrthoDB" id="5819751at2759"/>
<evidence type="ECO:0000256" key="5">
    <source>
        <dbReference type="ARBA" id="ARBA00023136"/>
    </source>
</evidence>
<evidence type="ECO:0000256" key="4">
    <source>
        <dbReference type="ARBA" id="ARBA00022989"/>
    </source>
</evidence>
<comment type="similarity">
    <text evidence="2">Belongs to the nematode receptor-like protein sre family.</text>
</comment>
<dbReference type="GO" id="GO:0016020">
    <property type="term" value="C:membrane"/>
    <property type="evidence" value="ECO:0007669"/>
    <property type="project" value="UniProtKB-SubCell"/>
</dbReference>
<organism evidence="7 8">
    <name type="scientific">Caenorhabditis nigoni</name>
    <dbReference type="NCBI Taxonomy" id="1611254"/>
    <lineage>
        <taxon>Eukaryota</taxon>
        <taxon>Metazoa</taxon>
        <taxon>Ecdysozoa</taxon>
        <taxon>Nematoda</taxon>
        <taxon>Chromadorea</taxon>
        <taxon>Rhabditida</taxon>
        <taxon>Rhabditina</taxon>
        <taxon>Rhabditomorpha</taxon>
        <taxon>Rhabditoidea</taxon>
        <taxon>Rhabditidae</taxon>
        <taxon>Peloderinae</taxon>
        <taxon>Caenorhabditis</taxon>
    </lineage>
</organism>
<dbReference type="InterPro" id="IPR052854">
    <property type="entry name" value="Serpentine_rcpt_epsilon"/>
</dbReference>
<feature type="transmembrane region" description="Helical" evidence="6">
    <location>
        <begin position="216"/>
        <end position="237"/>
    </location>
</feature>
<gene>
    <name evidence="7" type="primary">Cnig_chr_V.g18703</name>
    <name evidence="7" type="ORF">B9Z55_018703</name>
</gene>
<dbReference type="EMBL" id="PDUG01000005">
    <property type="protein sequence ID" value="PIC25977.1"/>
    <property type="molecule type" value="Genomic_DNA"/>
</dbReference>
<feature type="transmembrane region" description="Helical" evidence="6">
    <location>
        <begin position="97"/>
        <end position="119"/>
    </location>
</feature>
<accession>A0A2G5TFD6</accession>
<dbReference type="AlphaFoldDB" id="A0A2G5TFD6"/>
<dbReference type="GO" id="GO:0007606">
    <property type="term" value="P:sensory perception of chemical stimulus"/>
    <property type="evidence" value="ECO:0007669"/>
    <property type="project" value="InterPro"/>
</dbReference>
<comment type="subcellular location">
    <subcellularLocation>
        <location evidence="1">Membrane</location>
        <topology evidence="1">Multi-pass membrane protein</topology>
    </subcellularLocation>
</comment>
<feature type="transmembrane region" description="Helical" evidence="6">
    <location>
        <begin position="139"/>
        <end position="159"/>
    </location>
</feature>
<feature type="transmembrane region" description="Helical" evidence="6">
    <location>
        <begin position="165"/>
        <end position="188"/>
    </location>
</feature>
<feature type="transmembrane region" description="Helical" evidence="6">
    <location>
        <begin position="249"/>
        <end position="269"/>
    </location>
</feature>